<dbReference type="RefSeq" id="WP_117554104.1">
    <property type="nucleotide sequence ID" value="NZ_QVFB01000009.1"/>
</dbReference>
<dbReference type="Pfam" id="PF18843">
    <property type="entry name" value="LPD28"/>
    <property type="match status" value="1"/>
</dbReference>
<reference evidence="2 3" key="1">
    <citation type="submission" date="2018-08" db="EMBL/GenBank/DDBJ databases">
        <title>A genome reference for cultivated species of the human gut microbiota.</title>
        <authorList>
            <person name="Zou Y."/>
            <person name="Xue W."/>
            <person name="Luo G."/>
        </authorList>
    </citation>
    <scope>NUCLEOTIDE SEQUENCE [LARGE SCALE GENOMIC DNA]</scope>
    <source>
        <strain evidence="2 3">AM37-13AC</strain>
    </source>
</reference>
<protein>
    <recommendedName>
        <fullName evidence="1">Large polyvalent protein associated domain-containing protein</fullName>
    </recommendedName>
</protein>
<proteinExistence type="predicted"/>
<accession>A0A3E2W508</accession>
<feature type="domain" description="Large polyvalent protein associated" evidence="1">
    <location>
        <begin position="7"/>
        <end position="109"/>
    </location>
</feature>
<dbReference type="AlphaFoldDB" id="A0A3E2W508"/>
<evidence type="ECO:0000313" key="2">
    <source>
        <dbReference type="EMBL" id="RGC19417.1"/>
    </source>
</evidence>
<name>A0A3E2W508_9FIRM</name>
<evidence type="ECO:0000259" key="1">
    <source>
        <dbReference type="Pfam" id="PF18843"/>
    </source>
</evidence>
<dbReference type="EMBL" id="QVFB01000009">
    <property type="protein sequence ID" value="RGC19417.1"/>
    <property type="molecule type" value="Genomic_DNA"/>
</dbReference>
<gene>
    <name evidence="2" type="ORF">DW855_06880</name>
</gene>
<sequence length="117" mass="13538">MTFNAMTEHYEEITVCGKPALFTSIRIKRDTISDGLYAYDVRHDDECRGIPCEIAPFVMVNHWGTIILAEPLELPDDGRRYIDEETDWNYAPFGGTEKNQKPCVTVEEFIKTYVKQE</sequence>
<dbReference type="InterPro" id="IPR040809">
    <property type="entry name" value="LPD28"/>
</dbReference>
<comment type="caution">
    <text evidence="2">The sequence shown here is derived from an EMBL/GenBank/DDBJ whole genome shotgun (WGS) entry which is preliminary data.</text>
</comment>
<organism evidence="2 3">
    <name type="scientific">Faecalibacterium prausnitzii</name>
    <dbReference type="NCBI Taxonomy" id="853"/>
    <lineage>
        <taxon>Bacteria</taxon>
        <taxon>Bacillati</taxon>
        <taxon>Bacillota</taxon>
        <taxon>Clostridia</taxon>
        <taxon>Eubacteriales</taxon>
        <taxon>Oscillospiraceae</taxon>
        <taxon>Faecalibacterium</taxon>
    </lineage>
</organism>
<dbReference type="Proteomes" id="UP000260733">
    <property type="component" value="Unassembled WGS sequence"/>
</dbReference>
<evidence type="ECO:0000313" key="3">
    <source>
        <dbReference type="Proteomes" id="UP000260733"/>
    </source>
</evidence>